<accession>A0ABW3AD68</accession>
<feature type="region of interest" description="Disordered" evidence="1">
    <location>
        <begin position="1"/>
        <end position="24"/>
    </location>
</feature>
<organism evidence="2 3">
    <name type="scientific">Micromonospora azadirachtae</name>
    <dbReference type="NCBI Taxonomy" id="1970735"/>
    <lineage>
        <taxon>Bacteria</taxon>
        <taxon>Bacillati</taxon>
        <taxon>Actinomycetota</taxon>
        <taxon>Actinomycetes</taxon>
        <taxon>Micromonosporales</taxon>
        <taxon>Micromonosporaceae</taxon>
        <taxon>Micromonospora</taxon>
    </lineage>
</organism>
<keyword evidence="3" id="KW-1185">Reference proteome</keyword>
<reference evidence="3" key="1">
    <citation type="journal article" date="2019" name="Int. J. Syst. Evol. Microbiol.">
        <title>The Global Catalogue of Microorganisms (GCM) 10K type strain sequencing project: providing services to taxonomists for standard genome sequencing and annotation.</title>
        <authorList>
            <consortium name="The Broad Institute Genomics Platform"/>
            <consortium name="The Broad Institute Genome Sequencing Center for Infectious Disease"/>
            <person name="Wu L."/>
            <person name="Ma J."/>
        </authorList>
    </citation>
    <scope>NUCLEOTIDE SEQUENCE [LARGE SCALE GENOMIC DNA]</scope>
    <source>
        <strain evidence="3">JCM 32148</strain>
    </source>
</reference>
<proteinExistence type="predicted"/>
<protein>
    <submittedName>
        <fullName evidence="2">Uncharacterized protein</fullName>
    </submittedName>
</protein>
<evidence type="ECO:0000313" key="2">
    <source>
        <dbReference type="EMBL" id="MFD0788534.1"/>
    </source>
</evidence>
<feature type="non-terminal residue" evidence="2">
    <location>
        <position position="1"/>
    </location>
</feature>
<name>A0ABW3AD68_9ACTN</name>
<dbReference type="EMBL" id="JBHTHM010002867">
    <property type="protein sequence ID" value="MFD0788534.1"/>
    <property type="molecule type" value="Genomic_DNA"/>
</dbReference>
<sequence length="64" mass="7373">ERRRRSLRRERAAARDGDGCPSEQIGVVHQDRDLDPVGRLEVRQRAADVRLHSLIRAPGHRLLK</sequence>
<evidence type="ECO:0000313" key="3">
    <source>
        <dbReference type="Proteomes" id="UP001597053"/>
    </source>
</evidence>
<dbReference type="Proteomes" id="UP001597053">
    <property type="component" value="Unassembled WGS sequence"/>
</dbReference>
<comment type="caution">
    <text evidence="2">The sequence shown here is derived from an EMBL/GenBank/DDBJ whole genome shotgun (WGS) entry which is preliminary data.</text>
</comment>
<evidence type="ECO:0000256" key="1">
    <source>
        <dbReference type="SAM" id="MobiDB-lite"/>
    </source>
</evidence>
<gene>
    <name evidence="2" type="ORF">ACFQZ8_31855</name>
</gene>
<feature type="compositionally biased region" description="Basic and acidic residues" evidence="1">
    <location>
        <begin position="9"/>
        <end position="18"/>
    </location>
</feature>